<comment type="caution">
    <text evidence="20">The sequence shown here is derived from an EMBL/GenBank/DDBJ whole genome shotgun (WGS) entry which is preliminary data.</text>
</comment>
<dbReference type="OMA" id="NGWVHQI"/>
<dbReference type="InterPro" id="IPR019787">
    <property type="entry name" value="Znf_PHD-finger"/>
</dbReference>
<keyword evidence="7" id="KW-0862">Zinc</keyword>
<reference evidence="20 21" key="1">
    <citation type="journal article" date="2021" name="Nat. Plants">
        <title>The Taxus genome provides insights into paclitaxel biosynthesis.</title>
        <authorList>
            <person name="Xiong X."/>
            <person name="Gou J."/>
            <person name="Liao Q."/>
            <person name="Li Y."/>
            <person name="Zhou Q."/>
            <person name="Bi G."/>
            <person name="Li C."/>
            <person name="Du R."/>
            <person name="Wang X."/>
            <person name="Sun T."/>
            <person name="Guo L."/>
            <person name="Liang H."/>
            <person name="Lu P."/>
            <person name="Wu Y."/>
            <person name="Zhang Z."/>
            <person name="Ro D.K."/>
            <person name="Shang Y."/>
            <person name="Huang S."/>
            <person name="Yan J."/>
        </authorList>
    </citation>
    <scope>NUCLEOTIDE SEQUENCE [LARGE SCALE GENOMIC DNA]</scope>
    <source>
        <strain evidence="20">Ta-2019</strain>
    </source>
</reference>
<dbReference type="PROSITE" id="PS50016">
    <property type="entry name" value="ZF_PHD_2"/>
    <property type="match status" value="1"/>
</dbReference>
<dbReference type="PROSITE" id="PS50134">
    <property type="entry name" value="ZF_TAZ"/>
    <property type="match status" value="1"/>
</dbReference>
<dbReference type="PANTHER" id="PTHR13808">
    <property type="entry name" value="CBP/P300-RELATED"/>
    <property type="match status" value="1"/>
</dbReference>
<evidence type="ECO:0000256" key="3">
    <source>
        <dbReference type="ARBA" id="ARBA00013184"/>
    </source>
</evidence>
<evidence type="ECO:0000256" key="1">
    <source>
        <dbReference type="ARBA" id="ARBA00002581"/>
    </source>
</evidence>
<evidence type="ECO:0000256" key="5">
    <source>
        <dbReference type="ARBA" id="ARBA00022723"/>
    </source>
</evidence>
<keyword evidence="9" id="KW-0805">Transcription regulation</keyword>
<name>A0AA38KJH1_TAXCH</name>
<comment type="function">
    <text evidence="1">Acetyltransferase enzyme. Acetylates histones, giving a specific tag for transcriptional activation.</text>
</comment>
<evidence type="ECO:0000256" key="7">
    <source>
        <dbReference type="ARBA" id="ARBA00022833"/>
    </source>
</evidence>
<dbReference type="Gene3D" id="3.30.40.10">
    <property type="entry name" value="Zinc/RING finger domain, C3HC4 (zinc finger)"/>
    <property type="match status" value="1"/>
</dbReference>
<dbReference type="InterPro" id="IPR013178">
    <property type="entry name" value="Histone_AcTrfase_Rtt109/CBP"/>
</dbReference>
<keyword evidence="10" id="KW-0010">Activator</keyword>
<feature type="domain" description="PHD-type" evidence="16">
    <location>
        <begin position="75"/>
        <end position="153"/>
    </location>
</feature>
<evidence type="ECO:0000313" key="20">
    <source>
        <dbReference type="EMBL" id="KAH9307668.1"/>
    </source>
</evidence>
<dbReference type="SMART" id="SM01250">
    <property type="entry name" value="KAT11"/>
    <property type="match status" value="1"/>
</dbReference>
<dbReference type="InterPro" id="IPR000197">
    <property type="entry name" value="Znf_TAZ"/>
</dbReference>
<dbReference type="GO" id="GO:0004402">
    <property type="term" value="F:histone acetyltransferase activity"/>
    <property type="evidence" value="ECO:0007669"/>
    <property type="project" value="InterPro"/>
</dbReference>
<dbReference type="InterPro" id="IPR013083">
    <property type="entry name" value="Znf_RING/FYVE/PHD"/>
</dbReference>
<evidence type="ECO:0000259" key="16">
    <source>
        <dbReference type="PROSITE" id="PS50016"/>
    </source>
</evidence>
<dbReference type="Pfam" id="PF02135">
    <property type="entry name" value="zf-TAZ"/>
    <property type="match status" value="1"/>
</dbReference>
<keyword evidence="8" id="KW-0156">Chromatin regulator</keyword>
<dbReference type="GO" id="GO:0008270">
    <property type="term" value="F:zinc ion binding"/>
    <property type="evidence" value="ECO:0007669"/>
    <property type="project" value="UniProtKB-KW"/>
</dbReference>
<comment type="subcellular location">
    <subcellularLocation>
        <location evidence="2">Nucleus</location>
    </subcellularLocation>
</comment>
<comment type="catalytic activity">
    <reaction evidence="14">
        <text>L-lysyl-[protein] + acetyl-CoA = N(6)-acetyl-L-lysyl-[protein] + CoA + H(+)</text>
        <dbReference type="Rhea" id="RHEA:45948"/>
        <dbReference type="Rhea" id="RHEA-COMP:9752"/>
        <dbReference type="Rhea" id="RHEA-COMP:10731"/>
        <dbReference type="ChEBI" id="CHEBI:15378"/>
        <dbReference type="ChEBI" id="CHEBI:29969"/>
        <dbReference type="ChEBI" id="CHEBI:57287"/>
        <dbReference type="ChEBI" id="CHEBI:57288"/>
        <dbReference type="ChEBI" id="CHEBI:61930"/>
        <dbReference type="EC" id="2.3.1.48"/>
    </reaction>
</comment>
<evidence type="ECO:0000313" key="21">
    <source>
        <dbReference type="Proteomes" id="UP000824469"/>
    </source>
</evidence>
<dbReference type="SMART" id="SM00551">
    <property type="entry name" value="ZnF_TAZ"/>
    <property type="match status" value="1"/>
</dbReference>
<sequence length="745" mass="86330">EAMKASRLSDSDSKSRKAKAENHQALKCEMSDYICSLCEVRELTFDPTPIYCSQCWSRIKQNAPAFFVDAGTTRHCICILCLKKIQSDTVTIDGNAYTKSKLLKEKNQEVGAEEVCVQCDNCKKWQHNICALFNGKRNQEGPTEYTCPNCYTEQIKSGLRKPLPQSAVLGAKDLPKTCLSDHIERRLCRRLKHERQERAKAMGKSFEEVPGAEDLVVRVVSSVNKILEVKQQFPEFLQLEDFPSRFPYKSKVVLLFQTIEAVEICLFCMFVQEYGSECAHPNQRRIYLSYLDSVKYFRPDMKATTGEALRTFVFHEILIGYLEYSKRRGFASCYIWSSPPAKGDDYILNCHPEIQKTPQPFKLREWYLTMVRKAFEEEIVVYETNMYAYFLASAGERKAKVTAARLPFFDGDYFSDESVNVIIPQLEQEEQDQQKHQKTKCSIAKRSSRAAPQAEFASSSSKDLLLMKKLGDCIHRSRKDFIMLHLQHACTHCCFFIVSGKRWICKQCKHFQLCDKCYESEQKLDERNSHPKNSREKHILFPIEVTDVPADTKDNDDIMECEFFDSRHAFLSFCRENHYQFDTLRRAKHSSMMLLYHLHNRTLPTFMRTCSMCQHGIKTGEGWHLEICVDSVLCNDCYQKNNSMKHSHGLTAHPSVENQNTKNQEAREHWIQKGQKILDSVKHACKCVSPHCAYWNCQNLKRLFRHGMNCKTGEVHGCTTCKKMWCLLQLHARACKESECCVHRC</sequence>
<keyword evidence="21" id="KW-1185">Reference proteome</keyword>
<dbReference type="GO" id="GO:0045944">
    <property type="term" value="P:positive regulation of transcription by RNA polymerase II"/>
    <property type="evidence" value="ECO:0007669"/>
    <property type="project" value="TreeGrafter"/>
</dbReference>
<dbReference type="InterPro" id="IPR000433">
    <property type="entry name" value="Znf_ZZ"/>
</dbReference>
<evidence type="ECO:0000256" key="8">
    <source>
        <dbReference type="ARBA" id="ARBA00022853"/>
    </source>
</evidence>
<keyword evidence="4" id="KW-0808">Transferase</keyword>
<keyword evidence="5" id="KW-0479">Metal-binding</keyword>
<keyword evidence="12" id="KW-0539">Nucleus</keyword>
<dbReference type="InterPro" id="IPR043145">
    <property type="entry name" value="Znf_ZZ_sf"/>
</dbReference>
<evidence type="ECO:0000256" key="9">
    <source>
        <dbReference type="ARBA" id="ARBA00023015"/>
    </source>
</evidence>
<feature type="domain" description="CBP/p300-type HAT" evidence="19">
    <location>
        <begin position="168"/>
        <end position="603"/>
    </location>
</feature>
<dbReference type="SMART" id="SM00249">
    <property type="entry name" value="PHD"/>
    <property type="match status" value="1"/>
</dbReference>
<dbReference type="SUPFAM" id="SSF57850">
    <property type="entry name" value="RING/U-box"/>
    <property type="match status" value="2"/>
</dbReference>
<dbReference type="Pfam" id="PF00628">
    <property type="entry name" value="PHD"/>
    <property type="match status" value="1"/>
</dbReference>
<dbReference type="PANTHER" id="PTHR13808:SF1">
    <property type="entry name" value="HISTONE ACETYLTRANSFERASE"/>
    <property type="match status" value="1"/>
</dbReference>
<protein>
    <recommendedName>
        <fullName evidence="3">histone acetyltransferase</fullName>
        <ecNumber evidence="3">2.3.1.48</ecNumber>
    </recommendedName>
</protein>
<dbReference type="PROSITE" id="PS01359">
    <property type="entry name" value="ZF_PHD_1"/>
    <property type="match status" value="1"/>
</dbReference>
<dbReference type="PROSITE" id="PS51727">
    <property type="entry name" value="CBP_P300_HAT"/>
    <property type="match status" value="1"/>
</dbReference>
<evidence type="ECO:0000256" key="2">
    <source>
        <dbReference type="ARBA" id="ARBA00004123"/>
    </source>
</evidence>
<gene>
    <name evidence="20" type="ORF">KI387_035579</name>
</gene>
<evidence type="ECO:0000259" key="17">
    <source>
        <dbReference type="PROSITE" id="PS50134"/>
    </source>
</evidence>
<dbReference type="InterPro" id="IPR019786">
    <property type="entry name" value="Zinc_finger_PHD-type_CS"/>
</dbReference>
<dbReference type="SUPFAM" id="SSF57903">
    <property type="entry name" value="FYVE/PHD zinc finger"/>
    <property type="match status" value="1"/>
</dbReference>
<dbReference type="GO" id="GO:0000123">
    <property type="term" value="C:histone acetyltransferase complex"/>
    <property type="evidence" value="ECO:0007669"/>
    <property type="project" value="TreeGrafter"/>
</dbReference>
<keyword evidence="13" id="KW-0012">Acyltransferase</keyword>
<dbReference type="Pfam" id="PF08214">
    <property type="entry name" value="HAT_KAT11"/>
    <property type="match status" value="1"/>
</dbReference>
<dbReference type="PROSITE" id="PS50135">
    <property type="entry name" value="ZF_ZZ_2"/>
    <property type="match status" value="1"/>
</dbReference>
<evidence type="ECO:0000256" key="15">
    <source>
        <dbReference type="PROSITE-ProRule" id="PRU00228"/>
    </source>
</evidence>
<dbReference type="Gene3D" id="3.30.60.90">
    <property type="match status" value="2"/>
</dbReference>
<dbReference type="InterPro" id="IPR001965">
    <property type="entry name" value="Znf_PHD"/>
</dbReference>
<evidence type="ECO:0000256" key="11">
    <source>
        <dbReference type="ARBA" id="ARBA00023163"/>
    </source>
</evidence>
<dbReference type="GO" id="GO:0031490">
    <property type="term" value="F:chromatin DNA binding"/>
    <property type="evidence" value="ECO:0007669"/>
    <property type="project" value="TreeGrafter"/>
</dbReference>
<feature type="non-terminal residue" evidence="20">
    <location>
        <position position="1"/>
    </location>
</feature>
<evidence type="ECO:0000259" key="18">
    <source>
        <dbReference type="PROSITE" id="PS50135"/>
    </source>
</evidence>
<dbReference type="AlphaFoldDB" id="A0AA38KJH1"/>
<keyword evidence="6 15" id="KW-0863">Zinc-finger</keyword>
<dbReference type="EMBL" id="JAHRHJ020000007">
    <property type="protein sequence ID" value="KAH9307668.1"/>
    <property type="molecule type" value="Genomic_DNA"/>
</dbReference>
<evidence type="ECO:0000256" key="4">
    <source>
        <dbReference type="ARBA" id="ARBA00022679"/>
    </source>
</evidence>
<keyword evidence="11" id="KW-0804">Transcription</keyword>
<dbReference type="GO" id="GO:0005667">
    <property type="term" value="C:transcription regulator complex"/>
    <property type="evidence" value="ECO:0007669"/>
    <property type="project" value="TreeGrafter"/>
</dbReference>
<evidence type="ECO:0000256" key="6">
    <source>
        <dbReference type="ARBA" id="ARBA00022771"/>
    </source>
</evidence>
<proteinExistence type="predicted"/>
<dbReference type="InterPro" id="IPR035898">
    <property type="entry name" value="TAZ_dom_sf"/>
</dbReference>
<evidence type="ECO:0000259" key="19">
    <source>
        <dbReference type="PROSITE" id="PS51727"/>
    </source>
</evidence>
<evidence type="ECO:0000256" key="10">
    <source>
        <dbReference type="ARBA" id="ARBA00023159"/>
    </source>
</evidence>
<dbReference type="InterPro" id="IPR011011">
    <property type="entry name" value="Znf_FYVE_PHD"/>
</dbReference>
<dbReference type="FunFam" id="3.30.60.90:FF:000022">
    <property type="entry name" value="Histone acetyltransferase of the CBP family 12"/>
    <property type="match status" value="1"/>
</dbReference>
<dbReference type="GO" id="GO:0005634">
    <property type="term" value="C:nucleus"/>
    <property type="evidence" value="ECO:0007669"/>
    <property type="project" value="UniProtKB-SubCell"/>
</dbReference>
<feature type="domain" description="ZZ-type" evidence="18">
    <location>
        <begin position="485"/>
        <end position="548"/>
    </location>
</feature>
<evidence type="ECO:0000256" key="12">
    <source>
        <dbReference type="ARBA" id="ARBA00023242"/>
    </source>
</evidence>
<feature type="domain" description="TAZ-type" evidence="17">
    <location>
        <begin position="664"/>
        <end position="745"/>
    </location>
</feature>
<dbReference type="Proteomes" id="UP000824469">
    <property type="component" value="Unassembled WGS sequence"/>
</dbReference>
<dbReference type="SUPFAM" id="SSF57933">
    <property type="entry name" value="TAZ domain"/>
    <property type="match status" value="1"/>
</dbReference>
<evidence type="ECO:0000256" key="13">
    <source>
        <dbReference type="ARBA" id="ARBA00023315"/>
    </source>
</evidence>
<dbReference type="InterPro" id="IPR031162">
    <property type="entry name" value="CBP_P300_HAT"/>
</dbReference>
<dbReference type="GO" id="GO:0003713">
    <property type="term" value="F:transcription coactivator activity"/>
    <property type="evidence" value="ECO:0007669"/>
    <property type="project" value="TreeGrafter"/>
</dbReference>
<organism evidence="20 21">
    <name type="scientific">Taxus chinensis</name>
    <name type="common">Chinese yew</name>
    <name type="synonym">Taxus wallichiana var. chinensis</name>
    <dbReference type="NCBI Taxonomy" id="29808"/>
    <lineage>
        <taxon>Eukaryota</taxon>
        <taxon>Viridiplantae</taxon>
        <taxon>Streptophyta</taxon>
        <taxon>Embryophyta</taxon>
        <taxon>Tracheophyta</taxon>
        <taxon>Spermatophyta</taxon>
        <taxon>Pinopsida</taxon>
        <taxon>Pinidae</taxon>
        <taxon>Conifers II</taxon>
        <taxon>Cupressales</taxon>
        <taxon>Taxaceae</taxon>
        <taxon>Taxus</taxon>
    </lineage>
</organism>
<dbReference type="Gene3D" id="1.20.1020.10">
    <property type="entry name" value="TAZ domain"/>
    <property type="match status" value="1"/>
</dbReference>
<dbReference type="EC" id="2.3.1.48" evidence="3"/>
<accession>A0AA38KJH1</accession>
<evidence type="ECO:0000256" key="14">
    <source>
        <dbReference type="ARBA" id="ARBA00048017"/>
    </source>
</evidence>
<feature type="non-terminal residue" evidence="20">
    <location>
        <position position="745"/>
    </location>
</feature>